<proteinExistence type="predicted"/>
<dbReference type="InterPro" id="IPR008979">
    <property type="entry name" value="Galactose-bd-like_sf"/>
</dbReference>
<name>C0EGE7_9FIRM</name>
<dbReference type="PANTHER" id="PTHR31084">
    <property type="entry name" value="ALPHA-L-FUCOSIDASE 2"/>
    <property type="match status" value="1"/>
</dbReference>
<dbReference type="InterPro" id="IPR036116">
    <property type="entry name" value="FN3_sf"/>
</dbReference>
<dbReference type="InterPro" id="IPR000421">
    <property type="entry name" value="FA58C"/>
</dbReference>
<sequence length="1743" mass="189758">MKNKSKFSLKRAVAAVIAVVMASQLALTAFAQQPVSTDAAPVDTTGTKELRLWYDEPAPDSDNGWEQWSLPLGCGYMGANVFGRTDTERIQITENSLANPYNPGLNNFSEVYIDFNHANPSNYTRDLDIREAVAHVNYDWEGTTYTREYFTSYPDKVMAIRLSASDAGKLSFTLRPTVPFVKDYNTTPGDGMGKSGSVSAEGDTITLSGNMHYYDIDFEGQLKVIPTGGSMRANNDDNGVNGTITVENADSAVILMAVGTNYQMESRVFTEPDAKKKLDGYEHPHAKVTQYIQDASQKSFDELLEAHKADYQQYFNRVNLNLGAEVPQVTTDVLLNNYKKGDTSQYLDELYFQYGRYLLIASSRKGTLPGNLQGIWNRYDQSPWSAGYWHNINIQMNYWPAFSTNLAEMFESYADYNEAFREAAQQNADQYLKQTGSKLMAEAGTGENGWAIGTGTWPYRAEAPSATGHSGPGTGAFTTKLFWDYYDFTRDEDVLRDTTYPAIEGMAKFLSKTLIEEDGKQLAYPSASPEQRQGSGYYRTTGCAFDQQMIYENHNDLIKAADILGIDSQIVDTCKEQIDKLDPVNVGYSGQVKEYREENYYGEIGEYQHRHISQLVGLQPGTLINSSTPAWMDAAKVTLNKRGDKSTGWAMAHRLNLWARTGDGNRSYTLFQNLLKNGTLTNLWDTHPPFQIDGNYGGTAGVAEMLLQSQEGVIMPLAARPDAWANGSYQGLVARGNFEVSADWANGQATKFEITSNKGGECKLSYYNIADAVVKTSDGQVVSFTKDGSDLIIFDTVEGETYTVTEIPSCTLTAKPGSLSMNWNADGSVSFQWGASADAESYSLYRAVGDAPDYELIASDINTTAYTYAADDLTDIGQCTFRVTAVGANGRESDGSTTLMLPATPPEKVTGYWVDKSTLQLSVSPVDGAEYYTVYKKAGDGFEEIAQSPYNTIILENAAADAEYAVSAFTARESEKTPVEITTNFEIENVMLGKPISADRAVNSSYPLSNAVDGNLGTRYALTDKGGAYHVEIDLQGTYPLDQLKIYEFNPPEGQSRSDETTIEVWNNDQWNVVIDKVKMEDKAEFNNFDMGGAVGSKVRITFNNKHNAKSATIWEITCNSVLSQPANKLELYKALTEISAIDPSSYIQNEAVSALADAKKNGISLLNDLSAMQQAADAAAQAIRDALANFDENAKQNLFYKKPITTNVSSINATFAKENIVDGDLTTRFAAPDNGNTVTVEIDMQKETALDKLFVLEYIGPEGTTRGNETTIEVLHDGGWNKVIDKQSLTANVPIKAETVFDLGGAVGSKVRITFNNTANNNKRITIYEISAQAVDQPALDTAPLEEKIAEAQGIDGSRYTADSFAALQQAILSAQEVLGSATSQQQLDDAVKALQAAMDGLERIPAEDTNKTILDKVVEKAETLLDSEEFANAISSVQASFTAALDAARGVAGDEYATQEQIDAAWVALMTEIHKLGLQQGDKTLLAEHVALYSQLDLNLYLDGDAKEHFKAALEAAEAMLSNTDAVQSEVDDADATLVAAASALVLRGDKTVLQSAVDATSGYIQDNYAKGWAEFEAAREKANQVLDNENATQEEINAALDELIEAMLSLRYKADKMLLNNVVAAAQNLDLSGYSEASVAAFRAALAQAKAKAEDESLSVDEQDQVNEAADNLKAAISGLSYSDGRSANLCFNGDGSITSTTGSARTGDNTPITAATLLLLLAAAVTVTGRKRKGSTNAD</sequence>
<dbReference type="GO" id="GO:0005975">
    <property type="term" value="P:carbohydrate metabolic process"/>
    <property type="evidence" value="ECO:0007669"/>
    <property type="project" value="InterPro"/>
</dbReference>
<dbReference type="eggNOG" id="COG1554">
    <property type="taxonomic scope" value="Bacteria"/>
</dbReference>
<dbReference type="EMBL" id="ACEC01000102">
    <property type="protein sequence ID" value="EEG29424.1"/>
    <property type="molecule type" value="Genomic_DNA"/>
</dbReference>
<gene>
    <name evidence="3" type="ORF">CLOSTMETH_02941</name>
</gene>
<dbReference type="PANTHER" id="PTHR31084:SF19">
    <property type="entry name" value="GLYCOSYL HYDROLASE FAMILY 95 N-TERMINAL DOMAIN-CONTAINING PROTEIN"/>
    <property type="match status" value="1"/>
</dbReference>
<keyword evidence="1" id="KW-0326">Glycosidase</keyword>
<dbReference type="InterPro" id="IPR049053">
    <property type="entry name" value="AFCA-like_C"/>
</dbReference>
<comment type="caution">
    <text evidence="3">The sequence shown here is derived from an EMBL/GenBank/DDBJ whole genome shotgun (WGS) entry which is preliminary data.</text>
</comment>
<dbReference type="PROSITE" id="PS50853">
    <property type="entry name" value="FN3"/>
    <property type="match status" value="1"/>
</dbReference>
<dbReference type="Pfam" id="PF22124">
    <property type="entry name" value="Glyco_hydro_95_cat"/>
    <property type="match status" value="1"/>
</dbReference>
<dbReference type="InterPro" id="IPR003961">
    <property type="entry name" value="FN3_dom"/>
</dbReference>
<dbReference type="InterPro" id="IPR013783">
    <property type="entry name" value="Ig-like_fold"/>
</dbReference>
<dbReference type="InterPro" id="IPR008928">
    <property type="entry name" value="6-hairpin_glycosidase_sf"/>
</dbReference>
<dbReference type="Gene3D" id="1.50.10.10">
    <property type="match status" value="1"/>
</dbReference>
<evidence type="ECO:0000313" key="4">
    <source>
        <dbReference type="Proteomes" id="UP000003340"/>
    </source>
</evidence>
<dbReference type="Pfam" id="PF14498">
    <property type="entry name" value="Glyco_hyd_65N_2"/>
    <property type="match status" value="2"/>
</dbReference>
<dbReference type="Pfam" id="PF07554">
    <property type="entry name" value="FIVAR"/>
    <property type="match status" value="5"/>
</dbReference>
<dbReference type="Pfam" id="PF21307">
    <property type="entry name" value="Glyco_hydro_95_C"/>
    <property type="match status" value="1"/>
</dbReference>
<keyword evidence="1" id="KW-0378">Hydrolase</keyword>
<evidence type="ECO:0000259" key="2">
    <source>
        <dbReference type="PROSITE" id="PS50853"/>
    </source>
</evidence>
<dbReference type="InterPro" id="IPR054363">
    <property type="entry name" value="GH95_cat"/>
</dbReference>
<dbReference type="GO" id="GO:0004560">
    <property type="term" value="F:alpha-L-fucosidase activity"/>
    <property type="evidence" value="ECO:0007669"/>
    <property type="project" value="TreeGrafter"/>
</dbReference>
<keyword evidence="4" id="KW-1185">Reference proteome</keyword>
<feature type="domain" description="Fibronectin type-III" evidence="2">
    <location>
        <begin position="815"/>
        <end position="907"/>
    </location>
</feature>
<dbReference type="SUPFAM" id="SSF48208">
    <property type="entry name" value="Six-hairpin glycosidases"/>
    <property type="match status" value="1"/>
</dbReference>
<dbReference type="eggNOG" id="COG1409">
    <property type="taxonomic scope" value="Bacteria"/>
</dbReference>
<dbReference type="Gene3D" id="1.20.1270.90">
    <property type="entry name" value="AF1782-like"/>
    <property type="match status" value="3"/>
</dbReference>
<dbReference type="Pfam" id="PF00754">
    <property type="entry name" value="F5_F8_type_C"/>
    <property type="match status" value="2"/>
</dbReference>
<dbReference type="HOGENOM" id="CLU_253695_0_0_9"/>
<dbReference type="STRING" id="537013.CLOSTMETH_02941"/>
<dbReference type="SUPFAM" id="SSF49785">
    <property type="entry name" value="Galactose-binding domain-like"/>
    <property type="match status" value="2"/>
</dbReference>
<dbReference type="Gene3D" id="2.60.40.10">
    <property type="entry name" value="Immunoglobulins"/>
    <property type="match status" value="1"/>
</dbReference>
<dbReference type="Gene3D" id="2.60.120.260">
    <property type="entry name" value="Galactose-binding domain-like"/>
    <property type="match status" value="2"/>
</dbReference>
<protein>
    <submittedName>
        <fullName evidence="3">F5/8 type C domain protein</fullName>
    </submittedName>
</protein>
<evidence type="ECO:0000313" key="3">
    <source>
        <dbReference type="EMBL" id="EEG29424.1"/>
    </source>
</evidence>
<dbReference type="InterPro" id="IPR027414">
    <property type="entry name" value="GH95_N_dom"/>
</dbReference>
<dbReference type="Gene3D" id="1.20.1270.70">
    <property type="entry name" value="Designed single chain three-helix bundle"/>
    <property type="match status" value="2"/>
</dbReference>
<reference evidence="3 4" key="1">
    <citation type="submission" date="2009-01" db="EMBL/GenBank/DDBJ databases">
        <authorList>
            <person name="Fulton L."/>
            <person name="Clifton S."/>
            <person name="Fulton B."/>
            <person name="Xu J."/>
            <person name="Minx P."/>
            <person name="Pepin K.H."/>
            <person name="Johnson M."/>
            <person name="Bhonagiri V."/>
            <person name="Nash W.E."/>
            <person name="Mardis E.R."/>
            <person name="Wilson R.K."/>
        </authorList>
    </citation>
    <scope>NUCLEOTIDE SEQUENCE [LARGE SCALE GENOMIC DNA]</scope>
    <source>
        <strain evidence="3 4">DSM 5476</strain>
    </source>
</reference>
<dbReference type="SUPFAM" id="SSF49265">
    <property type="entry name" value="Fibronectin type III"/>
    <property type="match status" value="1"/>
</dbReference>
<dbReference type="Proteomes" id="UP000003340">
    <property type="component" value="Unassembled WGS sequence"/>
</dbReference>
<dbReference type="InterPro" id="IPR012341">
    <property type="entry name" value="6hp_glycosidase-like_sf"/>
</dbReference>
<evidence type="ECO:0000256" key="1">
    <source>
        <dbReference type="ARBA" id="ARBA00023295"/>
    </source>
</evidence>
<accession>C0EGE7</accession>
<reference evidence="3 4" key="2">
    <citation type="submission" date="2009-02" db="EMBL/GenBank/DDBJ databases">
        <title>Draft genome sequence of Clostridium methylpentosum (DSM 5476).</title>
        <authorList>
            <person name="Sudarsanam P."/>
            <person name="Ley R."/>
            <person name="Guruge J."/>
            <person name="Turnbaugh P.J."/>
            <person name="Mahowald M."/>
            <person name="Liep D."/>
            <person name="Gordon J."/>
        </authorList>
    </citation>
    <scope>NUCLEOTIDE SEQUENCE [LARGE SCALE GENOMIC DNA]</scope>
    <source>
        <strain evidence="3 4">DSM 5476</strain>
    </source>
</reference>
<organism evidence="3 4">
    <name type="scientific">[Clostridium] methylpentosum DSM 5476</name>
    <dbReference type="NCBI Taxonomy" id="537013"/>
    <lineage>
        <taxon>Bacteria</taxon>
        <taxon>Bacillati</taxon>
        <taxon>Bacillota</taxon>
        <taxon>Clostridia</taxon>
        <taxon>Eubacteriales</taxon>
        <taxon>Oscillospiraceae</taxon>
        <taxon>Oscillospiraceae incertae sedis</taxon>
    </lineage>
</organism>